<dbReference type="GO" id="GO:0005524">
    <property type="term" value="F:ATP binding"/>
    <property type="evidence" value="ECO:0007669"/>
    <property type="project" value="UniProtKB-KW"/>
</dbReference>
<feature type="domain" description="ABC transporter" evidence="8">
    <location>
        <begin position="339"/>
        <end position="538"/>
    </location>
</feature>
<dbReference type="InterPro" id="IPR017871">
    <property type="entry name" value="ABC_transporter-like_CS"/>
</dbReference>
<dbReference type="SUPFAM" id="SSF52540">
    <property type="entry name" value="P-loop containing nucleoside triphosphate hydrolases"/>
    <property type="match status" value="1"/>
</dbReference>
<dbReference type="InterPro" id="IPR036640">
    <property type="entry name" value="ABC1_TM_sf"/>
</dbReference>
<evidence type="ECO:0000256" key="2">
    <source>
        <dbReference type="ARBA" id="ARBA00022692"/>
    </source>
</evidence>
<evidence type="ECO:0000256" key="6">
    <source>
        <dbReference type="ARBA" id="ARBA00023136"/>
    </source>
</evidence>
<evidence type="ECO:0000256" key="7">
    <source>
        <dbReference type="SAM" id="Phobius"/>
    </source>
</evidence>
<proteinExistence type="predicted"/>
<dbReference type="PANTHER" id="PTHR24220">
    <property type="entry name" value="IMPORT ATP-BINDING PROTEIN"/>
    <property type="match status" value="1"/>
</dbReference>
<dbReference type="GO" id="GO:0005886">
    <property type="term" value="C:plasma membrane"/>
    <property type="evidence" value="ECO:0007669"/>
    <property type="project" value="UniProtKB-SubCell"/>
</dbReference>
<dbReference type="EMBL" id="BMGZ01000001">
    <property type="protein sequence ID" value="GGH91935.1"/>
    <property type="molecule type" value="Genomic_DNA"/>
</dbReference>
<comment type="subcellular location">
    <subcellularLocation>
        <location evidence="1">Cell membrane</location>
        <topology evidence="1">Multi-pass membrane protein</topology>
    </subcellularLocation>
</comment>
<dbReference type="AlphaFoldDB" id="A0A8J3EPN5"/>
<dbReference type="Pfam" id="PF00005">
    <property type="entry name" value="ABC_tran"/>
    <property type="match status" value="1"/>
</dbReference>
<feature type="transmembrane region" description="Helical" evidence="7">
    <location>
        <begin position="145"/>
        <end position="163"/>
    </location>
</feature>
<evidence type="ECO:0000313" key="11">
    <source>
        <dbReference type="Proteomes" id="UP000621856"/>
    </source>
</evidence>
<keyword evidence="2 7" id="KW-0812">Transmembrane</keyword>
<protein>
    <submittedName>
        <fullName evidence="9">ABC transporter permease</fullName>
    </submittedName>
    <submittedName>
        <fullName evidence="10">ATP-binding cassette domain-containing protein</fullName>
    </submittedName>
</protein>
<evidence type="ECO:0000256" key="5">
    <source>
        <dbReference type="ARBA" id="ARBA00022989"/>
    </source>
</evidence>
<dbReference type="SMART" id="SM00382">
    <property type="entry name" value="AAA"/>
    <property type="match status" value="1"/>
</dbReference>
<keyword evidence="5 7" id="KW-1133">Transmembrane helix</keyword>
<accession>A0A8J3EPN5</accession>
<keyword evidence="3" id="KW-0547">Nucleotide-binding</keyword>
<dbReference type="Proteomes" id="UP000818603">
    <property type="component" value="Unassembled WGS sequence"/>
</dbReference>
<name>A0A8J3EPN5_9PROT</name>
<evidence type="ECO:0000256" key="1">
    <source>
        <dbReference type="ARBA" id="ARBA00004651"/>
    </source>
</evidence>
<dbReference type="RefSeq" id="WP_155135612.1">
    <property type="nucleotide sequence ID" value="NZ_BMGZ01000001.1"/>
</dbReference>
<feature type="transmembrane region" description="Helical" evidence="7">
    <location>
        <begin position="20"/>
        <end position="39"/>
    </location>
</feature>
<dbReference type="PANTHER" id="PTHR24220:SF690">
    <property type="entry name" value="ABC TRANSPORTER, ATP-BINDING PROTEIN"/>
    <property type="match status" value="1"/>
</dbReference>
<dbReference type="Gene3D" id="3.40.50.300">
    <property type="entry name" value="P-loop containing nucleotide triphosphate hydrolases"/>
    <property type="match status" value="1"/>
</dbReference>
<dbReference type="SUPFAM" id="SSF90123">
    <property type="entry name" value="ABC transporter transmembrane region"/>
    <property type="match status" value="1"/>
</dbReference>
<dbReference type="InterPro" id="IPR003439">
    <property type="entry name" value="ABC_transporter-like_ATP-bd"/>
</dbReference>
<organism evidence="9 11">
    <name type="scientific">Aquisalinus luteolus</name>
    <dbReference type="NCBI Taxonomy" id="1566827"/>
    <lineage>
        <taxon>Bacteria</taxon>
        <taxon>Pseudomonadati</taxon>
        <taxon>Pseudomonadota</taxon>
        <taxon>Alphaproteobacteria</taxon>
        <taxon>Parvularculales</taxon>
        <taxon>Parvularculaceae</taxon>
        <taxon>Aquisalinus</taxon>
    </lineage>
</organism>
<evidence type="ECO:0000313" key="10">
    <source>
        <dbReference type="EMBL" id="NHK26307.1"/>
    </source>
</evidence>
<evidence type="ECO:0000256" key="4">
    <source>
        <dbReference type="ARBA" id="ARBA00022840"/>
    </source>
</evidence>
<dbReference type="PROSITE" id="PS00211">
    <property type="entry name" value="ABC_TRANSPORTER_1"/>
    <property type="match status" value="1"/>
</dbReference>
<feature type="transmembrane region" description="Helical" evidence="7">
    <location>
        <begin position="287"/>
        <end position="308"/>
    </location>
</feature>
<keyword evidence="12" id="KW-1185">Reference proteome</keyword>
<dbReference type="InterPro" id="IPR015854">
    <property type="entry name" value="ABC_transpr_LolD-like"/>
</dbReference>
<sequence length="538" mass="58252">MKQFRESHIWTDRRWRPALIISLVTAFSGLLLVGVSGWFLSSVALAGAAAGVGIMAGAAAFAYNYHLPAGLIRLFAITRTVGKYAERLTGHAAAMGDQIKHRTRLFRGMAQARAVHEDGWQLSRDDQIGAFMDDVEQVEFASLRAGLPGLTGAVIIAACLIATAVTAPLALPVAVILLVLTAFLSHRMADQAALRWQEDREAEADWSRMLGRQIHALVPLAGNSERETVLTAPFAAIDQSADARADQARLLAGVELVAGILAPALMILTIGTAWLSGLRAEALLPTVFGGFLWLAAGEVISGLPRLFLARAQARHAGQSLQAWQGTDEAIDMQTTPLRLRVEQRHVYSPIGTKLGHVSGFTAERDSAVAITGPSGCGKTSLMKEIAGWIPWQASTPYPLGTDMPTVRRMCHLSLHDAAIMAGSVRDNLFSAADDTRLWHALEIVEMTDRVRENGGLDSMLDRQASLSLGEARRIALARAILSTQPVLLLDEPGEHLDAAQAKRIMQKLLAECRNRIVVYVTHDERLAALAHEQIALKR</sequence>
<gene>
    <name evidence="9" type="primary">cydC</name>
    <name evidence="10" type="ORF">FF098_000125</name>
    <name evidence="9" type="ORF">GCM10011355_00250</name>
</gene>
<reference evidence="9" key="1">
    <citation type="journal article" date="2014" name="Int. J. Syst. Evol. Microbiol.">
        <title>Complete genome sequence of Corynebacterium casei LMG S-19264T (=DSM 44701T), isolated from a smear-ripened cheese.</title>
        <authorList>
            <consortium name="US DOE Joint Genome Institute (JGI-PGF)"/>
            <person name="Walter F."/>
            <person name="Albersmeier A."/>
            <person name="Kalinowski J."/>
            <person name="Ruckert C."/>
        </authorList>
    </citation>
    <scope>NUCLEOTIDE SEQUENCE</scope>
    <source>
        <strain evidence="9">CGMCC 1.14984</strain>
    </source>
</reference>
<keyword evidence="4 10" id="KW-0067">ATP-binding</keyword>
<dbReference type="GO" id="GO:0022857">
    <property type="term" value="F:transmembrane transporter activity"/>
    <property type="evidence" value="ECO:0007669"/>
    <property type="project" value="TreeGrafter"/>
</dbReference>
<feature type="transmembrane region" description="Helical" evidence="7">
    <location>
        <begin position="250"/>
        <end position="275"/>
    </location>
</feature>
<keyword evidence="6 7" id="KW-0472">Membrane</keyword>
<dbReference type="Proteomes" id="UP000621856">
    <property type="component" value="Unassembled WGS sequence"/>
</dbReference>
<evidence type="ECO:0000313" key="12">
    <source>
        <dbReference type="Proteomes" id="UP000818603"/>
    </source>
</evidence>
<dbReference type="InterPro" id="IPR027417">
    <property type="entry name" value="P-loop_NTPase"/>
</dbReference>
<feature type="transmembrane region" description="Helical" evidence="7">
    <location>
        <begin position="169"/>
        <end position="186"/>
    </location>
</feature>
<reference evidence="10 12" key="2">
    <citation type="submission" date="2020-02" db="EMBL/GenBank/DDBJ databases">
        <title>Genome sequence of Parvularcula flava strain NH6-79.</title>
        <authorList>
            <person name="Abdul Karim M.H."/>
            <person name="Lam M.Q."/>
            <person name="Chen S.J."/>
            <person name="Yahya A."/>
            <person name="Shahir S."/>
            <person name="Shamsir M.S."/>
            <person name="Chong C.S."/>
        </authorList>
    </citation>
    <scope>NUCLEOTIDE SEQUENCE [LARGE SCALE GENOMIC DNA]</scope>
    <source>
        <strain evidence="10 12">NH6-79</strain>
    </source>
</reference>
<evidence type="ECO:0000256" key="3">
    <source>
        <dbReference type="ARBA" id="ARBA00022741"/>
    </source>
</evidence>
<reference evidence="9" key="3">
    <citation type="submission" date="2020-09" db="EMBL/GenBank/DDBJ databases">
        <authorList>
            <person name="Sun Q."/>
            <person name="Zhou Y."/>
        </authorList>
    </citation>
    <scope>NUCLEOTIDE SEQUENCE</scope>
    <source>
        <strain evidence="9">CGMCC 1.14984</strain>
    </source>
</reference>
<comment type="caution">
    <text evidence="9">The sequence shown here is derived from an EMBL/GenBank/DDBJ whole genome shotgun (WGS) entry which is preliminary data.</text>
</comment>
<dbReference type="EMBL" id="VCJR02000001">
    <property type="protein sequence ID" value="NHK26307.1"/>
    <property type="molecule type" value="Genomic_DNA"/>
</dbReference>
<feature type="transmembrane region" description="Helical" evidence="7">
    <location>
        <begin position="45"/>
        <end position="65"/>
    </location>
</feature>
<evidence type="ECO:0000259" key="8">
    <source>
        <dbReference type="PROSITE" id="PS50893"/>
    </source>
</evidence>
<dbReference type="InterPro" id="IPR003593">
    <property type="entry name" value="AAA+_ATPase"/>
</dbReference>
<dbReference type="PROSITE" id="PS50893">
    <property type="entry name" value="ABC_TRANSPORTER_2"/>
    <property type="match status" value="1"/>
</dbReference>
<evidence type="ECO:0000313" key="9">
    <source>
        <dbReference type="EMBL" id="GGH91935.1"/>
    </source>
</evidence>
<dbReference type="GO" id="GO:0016887">
    <property type="term" value="F:ATP hydrolysis activity"/>
    <property type="evidence" value="ECO:0007669"/>
    <property type="project" value="InterPro"/>
</dbReference>